<gene>
    <name evidence="12" type="ORF">ACFONP_02635</name>
</gene>
<proteinExistence type="inferred from homology"/>
<evidence type="ECO:0000256" key="7">
    <source>
        <dbReference type="ARBA" id="ARBA00022779"/>
    </source>
</evidence>
<comment type="subcellular location">
    <subcellularLocation>
        <location evidence="10">Cell inner membrane</location>
    </subcellularLocation>
    <subcellularLocation>
        <location evidence="2">Cell membrane</location>
        <topology evidence="2">Single-pass membrane protein</topology>
    </subcellularLocation>
</comment>
<evidence type="ECO:0000256" key="4">
    <source>
        <dbReference type="ARBA" id="ARBA00022475"/>
    </source>
</evidence>
<comment type="similarity">
    <text evidence="3 10">Belongs to the FliL family.</text>
</comment>
<keyword evidence="5 10" id="KW-0145">Chemotaxis</keyword>
<keyword evidence="8" id="KW-1133">Transmembrane helix</keyword>
<keyword evidence="4" id="KW-1003">Cell membrane</keyword>
<keyword evidence="6" id="KW-0812">Transmembrane</keyword>
<evidence type="ECO:0000256" key="1">
    <source>
        <dbReference type="ARBA" id="ARBA00002254"/>
    </source>
</evidence>
<dbReference type="RefSeq" id="WP_189572974.1">
    <property type="nucleotide sequence ID" value="NZ_BMXU01000001.1"/>
</dbReference>
<evidence type="ECO:0000256" key="8">
    <source>
        <dbReference type="ARBA" id="ARBA00022989"/>
    </source>
</evidence>
<dbReference type="EMBL" id="JBHRVA010000002">
    <property type="protein sequence ID" value="MFC3301629.1"/>
    <property type="molecule type" value="Genomic_DNA"/>
</dbReference>
<evidence type="ECO:0000256" key="6">
    <source>
        <dbReference type="ARBA" id="ARBA00022692"/>
    </source>
</evidence>
<reference evidence="13" key="1">
    <citation type="journal article" date="2019" name="Int. J. Syst. Evol. Microbiol.">
        <title>The Global Catalogue of Microorganisms (GCM) 10K type strain sequencing project: providing services to taxonomists for standard genome sequencing and annotation.</title>
        <authorList>
            <consortium name="The Broad Institute Genomics Platform"/>
            <consortium name="The Broad Institute Genome Sequencing Center for Infectious Disease"/>
            <person name="Wu L."/>
            <person name="Ma J."/>
        </authorList>
    </citation>
    <scope>NUCLEOTIDE SEQUENCE [LARGE SCALE GENOMIC DNA]</scope>
    <source>
        <strain evidence="13">KCTC 22245</strain>
    </source>
</reference>
<evidence type="ECO:0000256" key="10">
    <source>
        <dbReference type="RuleBase" id="RU364125"/>
    </source>
</evidence>
<keyword evidence="11" id="KW-0732">Signal</keyword>
<keyword evidence="12" id="KW-0966">Cell projection</keyword>
<comment type="caution">
    <text evidence="12">The sequence shown here is derived from an EMBL/GenBank/DDBJ whole genome shotgun (WGS) entry which is preliminary data.</text>
</comment>
<dbReference type="InterPro" id="IPR005503">
    <property type="entry name" value="FliL"/>
</dbReference>
<evidence type="ECO:0000256" key="3">
    <source>
        <dbReference type="ARBA" id="ARBA00008281"/>
    </source>
</evidence>
<evidence type="ECO:0000313" key="12">
    <source>
        <dbReference type="EMBL" id="MFC3301629.1"/>
    </source>
</evidence>
<sequence>MVYGKFAATLALALVAAVTAPTDAEAAPKSKKVAVSSTVKLNRPFVVPVSENHRTVSVVVLRVNIEMKGKDALEAQESESLLRDRILTALIGLSHDGHFDMGITDPALSDLIKTTIRDAVEALYPEAVEDVLIQDFLRKRII</sequence>
<keyword evidence="12" id="KW-0969">Cilium</keyword>
<organism evidence="12 13">
    <name type="scientific">Parvularcula lutaonensis</name>
    <dbReference type="NCBI Taxonomy" id="491923"/>
    <lineage>
        <taxon>Bacteria</taxon>
        <taxon>Pseudomonadati</taxon>
        <taxon>Pseudomonadota</taxon>
        <taxon>Alphaproteobacteria</taxon>
        <taxon>Parvularculales</taxon>
        <taxon>Parvularculaceae</taxon>
        <taxon>Parvularcula</taxon>
    </lineage>
</organism>
<comment type="function">
    <text evidence="1 10">Controls the rotational direction of flagella during chemotaxis.</text>
</comment>
<keyword evidence="10" id="KW-0997">Cell inner membrane</keyword>
<feature type="chain" id="PRO_5045534145" description="Flagellar protein FliL" evidence="11">
    <location>
        <begin position="27"/>
        <end position="142"/>
    </location>
</feature>
<feature type="signal peptide" evidence="11">
    <location>
        <begin position="1"/>
        <end position="26"/>
    </location>
</feature>
<keyword evidence="13" id="KW-1185">Reference proteome</keyword>
<evidence type="ECO:0000256" key="11">
    <source>
        <dbReference type="SAM" id="SignalP"/>
    </source>
</evidence>
<keyword evidence="7 10" id="KW-0283">Flagellar rotation</keyword>
<evidence type="ECO:0000256" key="9">
    <source>
        <dbReference type="ARBA" id="ARBA00023136"/>
    </source>
</evidence>
<evidence type="ECO:0000256" key="2">
    <source>
        <dbReference type="ARBA" id="ARBA00004162"/>
    </source>
</evidence>
<accession>A0ABV7M860</accession>
<evidence type="ECO:0000313" key="13">
    <source>
        <dbReference type="Proteomes" id="UP001595607"/>
    </source>
</evidence>
<keyword evidence="12" id="KW-0282">Flagellum</keyword>
<keyword evidence="9 10" id="KW-0472">Membrane</keyword>
<dbReference type="Proteomes" id="UP001595607">
    <property type="component" value="Unassembled WGS sequence"/>
</dbReference>
<protein>
    <recommendedName>
        <fullName evidence="10">Flagellar protein FliL</fullName>
    </recommendedName>
</protein>
<name>A0ABV7M860_9PROT</name>
<dbReference type="Pfam" id="PF03748">
    <property type="entry name" value="FliL"/>
    <property type="match status" value="1"/>
</dbReference>
<evidence type="ECO:0000256" key="5">
    <source>
        <dbReference type="ARBA" id="ARBA00022500"/>
    </source>
</evidence>